<dbReference type="SUPFAM" id="SSF53041">
    <property type="entry name" value="Resolvase-like"/>
    <property type="match status" value="1"/>
</dbReference>
<dbReference type="PANTHER" id="PTHR30461">
    <property type="entry name" value="DNA-INVERTASE FROM LAMBDOID PROPHAGE"/>
    <property type="match status" value="1"/>
</dbReference>
<dbReference type="CDD" id="cd00338">
    <property type="entry name" value="Ser_Recombinase"/>
    <property type="match status" value="1"/>
</dbReference>
<feature type="region of interest" description="Disordered" evidence="1">
    <location>
        <begin position="356"/>
        <end position="381"/>
    </location>
</feature>
<feature type="domain" description="Recombinase" evidence="3">
    <location>
        <begin position="151"/>
        <end position="294"/>
    </location>
</feature>
<dbReference type="PROSITE" id="PS51737">
    <property type="entry name" value="RECOMBINASE_DNA_BIND"/>
    <property type="match status" value="1"/>
</dbReference>
<evidence type="ECO:0000313" key="5">
    <source>
        <dbReference type="Proteomes" id="UP000316083"/>
    </source>
</evidence>
<dbReference type="Pfam" id="PF00239">
    <property type="entry name" value="Resolvase"/>
    <property type="match status" value="1"/>
</dbReference>
<dbReference type="InterPro" id="IPR038109">
    <property type="entry name" value="DNA_bind_recomb_sf"/>
</dbReference>
<evidence type="ECO:0000259" key="2">
    <source>
        <dbReference type="PROSITE" id="PS51736"/>
    </source>
</evidence>
<dbReference type="GO" id="GO:0003677">
    <property type="term" value="F:DNA binding"/>
    <property type="evidence" value="ECO:0007669"/>
    <property type="project" value="InterPro"/>
</dbReference>
<dbReference type="InterPro" id="IPR036162">
    <property type="entry name" value="Resolvase-like_N_sf"/>
</dbReference>
<evidence type="ECO:0000259" key="3">
    <source>
        <dbReference type="PROSITE" id="PS51737"/>
    </source>
</evidence>
<dbReference type="Pfam" id="PF13408">
    <property type="entry name" value="Zn_ribbon_recom"/>
    <property type="match status" value="1"/>
</dbReference>
<dbReference type="InterPro" id="IPR011109">
    <property type="entry name" value="DNA_bind_recombinase_dom"/>
</dbReference>
<protein>
    <submittedName>
        <fullName evidence="4">DNA invertase Pin-like site-specific DNA recombinase</fullName>
    </submittedName>
</protein>
<dbReference type="InterPro" id="IPR006119">
    <property type="entry name" value="Resolv_N"/>
</dbReference>
<dbReference type="Gene3D" id="3.90.1750.20">
    <property type="entry name" value="Putative Large Serine Recombinase, Chain B, Domain 2"/>
    <property type="match status" value="1"/>
</dbReference>
<dbReference type="PANTHER" id="PTHR30461:SF23">
    <property type="entry name" value="DNA RECOMBINASE-RELATED"/>
    <property type="match status" value="1"/>
</dbReference>
<gene>
    <name evidence="4" type="ORF">FBZ82_1333</name>
</gene>
<dbReference type="InterPro" id="IPR050639">
    <property type="entry name" value="SSR_resolvase"/>
</dbReference>
<dbReference type="Proteomes" id="UP000316083">
    <property type="component" value="Unassembled WGS sequence"/>
</dbReference>
<organism evidence="4 5">
    <name type="scientific">Azospirillum brasilense</name>
    <dbReference type="NCBI Taxonomy" id="192"/>
    <lineage>
        <taxon>Bacteria</taxon>
        <taxon>Pseudomonadati</taxon>
        <taxon>Pseudomonadota</taxon>
        <taxon>Alphaproteobacteria</taxon>
        <taxon>Rhodospirillales</taxon>
        <taxon>Azospirillaceae</taxon>
        <taxon>Azospirillum</taxon>
    </lineage>
</organism>
<sequence length="381" mass="41264">MTRVALYARYSSDNQSAASIEDQLRICREHVGREGWTVAACYHDAAISGASMVLRPGIQTLLADARCSRFDVVLAEALDRVSRDQADVATLFKHLRFAGLRLVTLAEGDISELHVGLKGTMNALFLKDLAAKTHRGLRGRVEKGKAGGGLCYGYDVVKRLGSDGEPVRGERTVNEAQAAVVRRVFRDFAAGISPRTIARRLNDEGVPGPDGALWTDSTLRGHAKRGTGFLNNELYIGRLVWNRQRYVKDPTTGKRVSRINPPEAWIVTEVPALRIIDDALWHAAKARQEALAVAHAGPIAAVRAAFATRAANPLNAAHRPRSLLSGLLVCGCCGGPFTLRGQGRYGCSQHIMNGSCQQPDHPAHRPGRARAGRFEAQADGA</sequence>
<feature type="domain" description="Resolvase/invertase-type recombinase catalytic" evidence="2">
    <location>
        <begin position="3"/>
        <end position="152"/>
    </location>
</feature>
<comment type="caution">
    <text evidence="4">The sequence shown here is derived from an EMBL/GenBank/DDBJ whole genome shotgun (WGS) entry which is preliminary data.</text>
</comment>
<dbReference type="InterPro" id="IPR025827">
    <property type="entry name" value="Zn_ribbon_recom_dom"/>
</dbReference>
<reference evidence="4 5" key="1">
    <citation type="submission" date="2019-06" db="EMBL/GenBank/DDBJ databases">
        <title>Genomic Encyclopedia of Type Strains, Phase IV (KMG-V): Genome sequencing to study the core and pangenomes of soil and plant-associated prokaryotes.</title>
        <authorList>
            <person name="Whitman W."/>
        </authorList>
    </citation>
    <scope>NUCLEOTIDE SEQUENCE [LARGE SCALE GENOMIC DNA]</scope>
    <source>
        <strain evidence="4 5">BR 11796</strain>
    </source>
</reference>
<dbReference type="PROSITE" id="PS51736">
    <property type="entry name" value="RECOMBINASES_3"/>
    <property type="match status" value="1"/>
</dbReference>
<dbReference type="SMART" id="SM00857">
    <property type="entry name" value="Resolvase"/>
    <property type="match status" value="1"/>
</dbReference>
<dbReference type="RefSeq" id="WP_348770987.1">
    <property type="nucleotide sequence ID" value="NZ_VITF01000033.1"/>
</dbReference>
<evidence type="ECO:0000256" key="1">
    <source>
        <dbReference type="SAM" id="MobiDB-lite"/>
    </source>
</evidence>
<proteinExistence type="predicted"/>
<dbReference type="EMBL" id="VITF01000033">
    <property type="protein sequence ID" value="TWA58589.1"/>
    <property type="molecule type" value="Genomic_DNA"/>
</dbReference>
<dbReference type="Gene3D" id="3.40.50.1390">
    <property type="entry name" value="Resolvase, N-terminal catalytic domain"/>
    <property type="match status" value="1"/>
</dbReference>
<accession>A0A560ADZ8</accession>
<evidence type="ECO:0000313" key="4">
    <source>
        <dbReference type="EMBL" id="TWA58589.1"/>
    </source>
</evidence>
<dbReference type="GO" id="GO:0000150">
    <property type="term" value="F:DNA strand exchange activity"/>
    <property type="evidence" value="ECO:0007669"/>
    <property type="project" value="InterPro"/>
</dbReference>
<dbReference type="AlphaFoldDB" id="A0A560ADZ8"/>
<name>A0A560ADZ8_AZOBR</name>
<dbReference type="Pfam" id="PF07508">
    <property type="entry name" value="Recombinase"/>
    <property type="match status" value="1"/>
</dbReference>